<dbReference type="GO" id="GO:0030148">
    <property type="term" value="P:sphingolipid biosynthetic process"/>
    <property type="evidence" value="ECO:0007669"/>
    <property type="project" value="TreeGrafter"/>
</dbReference>
<feature type="transmembrane region" description="Helical" evidence="11">
    <location>
        <begin position="99"/>
        <end position="121"/>
    </location>
</feature>
<evidence type="ECO:0000313" key="13">
    <source>
        <dbReference type="WBParaSite" id="jg10266"/>
    </source>
</evidence>
<protein>
    <recommendedName>
        <fullName evidence="11">Elongation of very long chain fatty acids protein</fullName>
        <ecNumber evidence="11">2.3.1.199</ecNumber>
    </recommendedName>
    <alternativeName>
        <fullName evidence="11">Very-long-chain 3-oxoacyl-CoA synthase</fullName>
    </alternativeName>
</protein>
<keyword evidence="8 11" id="KW-0443">Lipid metabolism</keyword>
<keyword evidence="9 11" id="KW-0472">Membrane</keyword>
<dbReference type="WBParaSite" id="jg10266">
    <property type="protein sequence ID" value="jg10266"/>
    <property type="gene ID" value="jg10266"/>
</dbReference>
<dbReference type="GO" id="GO:0019367">
    <property type="term" value="P:fatty acid elongation, saturated fatty acid"/>
    <property type="evidence" value="ECO:0007669"/>
    <property type="project" value="TreeGrafter"/>
</dbReference>
<evidence type="ECO:0000256" key="7">
    <source>
        <dbReference type="ARBA" id="ARBA00022989"/>
    </source>
</evidence>
<comment type="catalytic activity">
    <reaction evidence="11">
        <text>a very-long-chain acyl-CoA + malonyl-CoA + H(+) = a very-long-chain 3-oxoacyl-CoA + CO2 + CoA</text>
        <dbReference type="Rhea" id="RHEA:32727"/>
        <dbReference type="ChEBI" id="CHEBI:15378"/>
        <dbReference type="ChEBI" id="CHEBI:16526"/>
        <dbReference type="ChEBI" id="CHEBI:57287"/>
        <dbReference type="ChEBI" id="CHEBI:57384"/>
        <dbReference type="ChEBI" id="CHEBI:90725"/>
        <dbReference type="ChEBI" id="CHEBI:90736"/>
        <dbReference type="EC" id="2.3.1.199"/>
    </reaction>
</comment>
<dbReference type="Proteomes" id="UP000887574">
    <property type="component" value="Unplaced"/>
</dbReference>
<keyword evidence="12" id="KW-1185">Reference proteome</keyword>
<comment type="similarity">
    <text evidence="11">Belongs to the ELO family.</text>
</comment>
<keyword evidence="6 11" id="KW-0276">Fatty acid metabolism</keyword>
<comment type="pathway">
    <text evidence="2">Lipid metabolism; fatty acid biosynthesis.</text>
</comment>
<dbReference type="AlphaFoldDB" id="A0A915CMR2"/>
<feature type="transmembrane region" description="Helical" evidence="11">
    <location>
        <begin position="183"/>
        <end position="202"/>
    </location>
</feature>
<dbReference type="GO" id="GO:0042761">
    <property type="term" value="P:very long-chain fatty acid biosynthetic process"/>
    <property type="evidence" value="ECO:0007669"/>
    <property type="project" value="TreeGrafter"/>
</dbReference>
<keyword evidence="10 11" id="KW-0275">Fatty acid biosynthesis</keyword>
<feature type="transmembrane region" description="Helical" evidence="11">
    <location>
        <begin position="56"/>
        <end position="79"/>
    </location>
</feature>
<dbReference type="EC" id="2.3.1.199" evidence="11"/>
<dbReference type="Pfam" id="PF01151">
    <property type="entry name" value="ELO"/>
    <property type="match status" value="1"/>
</dbReference>
<evidence type="ECO:0000256" key="2">
    <source>
        <dbReference type="ARBA" id="ARBA00005194"/>
    </source>
</evidence>
<evidence type="ECO:0000256" key="11">
    <source>
        <dbReference type="RuleBase" id="RU361115"/>
    </source>
</evidence>
<keyword evidence="7 11" id="KW-1133">Transmembrane helix</keyword>
<dbReference type="PANTHER" id="PTHR11157:SF29">
    <property type="entry name" value="ELONGATION OF LONG CHAIN FATTY ACIDS PROTEIN 5"/>
    <property type="match status" value="1"/>
</dbReference>
<name>A0A915CMR2_9BILA</name>
<evidence type="ECO:0000256" key="4">
    <source>
        <dbReference type="ARBA" id="ARBA00022679"/>
    </source>
</evidence>
<feature type="transmembrane region" description="Helical" evidence="11">
    <location>
        <begin position="222"/>
        <end position="242"/>
    </location>
</feature>
<evidence type="ECO:0000256" key="3">
    <source>
        <dbReference type="ARBA" id="ARBA00022516"/>
    </source>
</evidence>
<reference evidence="13" key="1">
    <citation type="submission" date="2022-11" db="UniProtKB">
        <authorList>
            <consortium name="WormBaseParasite"/>
        </authorList>
    </citation>
    <scope>IDENTIFICATION</scope>
</reference>
<evidence type="ECO:0000256" key="9">
    <source>
        <dbReference type="ARBA" id="ARBA00023136"/>
    </source>
</evidence>
<dbReference type="InterPro" id="IPR002076">
    <property type="entry name" value="ELO_fam"/>
</dbReference>
<evidence type="ECO:0000313" key="12">
    <source>
        <dbReference type="Proteomes" id="UP000887574"/>
    </source>
</evidence>
<dbReference type="GO" id="GO:0005789">
    <property type="term" value="C:endoplasmic reticulum membrane"/>
    <property type="evidence" value="ECO:0007669"/>
    <property type="project" value="TreeGrafter"/>
</dbReference>
<dbReference type="GO" id="GO:0009922">
    <property type="term" value="F:fatty acid elongase activity"/>
    <property type="evidence" value="ECO:0007669"/>
    <property type="project" value="UniProtKB-EC"/>
</dbReference>
<evidence type="ECO:0000256" key="6">
    <source>
        <dbReference type="ARBA" id="ARBA00022832"/>
    </source>
</evidence>
<evidence type="ECO:0000256" key="5">
    <source>
        <dbReference type="ARBA" id="ARBA00022692"/>
    </source>
</evidence>
<accession>A0A915CMR2</accession>
<comment type="subcellular location">
    <subcellularLocation>
        <location evidence="1">Membrane</location>
        <topology evidence="1">Multi-pass membrane protein</topology>
    </subcellularLocation>
</comment>
<proteinExistence type="inferred from homology"/>
<organism evidence="12 13">
    <name type="scientific">Ditylenchus dipsaci</name>
    <dbReference type="NCBI Taxonomy" id="166011"/>
    <lineage>
        <taxon>Eukaryota</taxon>
        <taxon>Metazoa</taxon>
        <taxon>Ecdysozoa</taxon>
        <taxon>Nematoda</taxon>
        <taxon>Chromadorea</taxon>
        <taxon>Rhabditida</taxon>
        <taxon>Tylenchina</taxon>
        <taxon>Tylenchomorpha</taxon>
        <taxon>Sphaerularioidea</taxon>
        <taxon>Anguinidae</taxon>
        <taxon>Anguininae</taxon>
        <taxon>Ditylenchus</taxon>
    </lineage>
</organism>
<dbReference type="GO" id="GO:0034626">
    <property type="term" value="P:fatty acid elongation, polyunsaturated fatty acid"/>
    <property type="evidence" value="ECO:0007669"/>
    <property type="project" value="TreeGrafter"/>
</dbReference>
<keyword evidence="4 11" id="KW-0808">Transferase</keyword>
<evidence type="ECO:0000256" key="8">
    <source>
        <dbReference type="ARBA" id="ARBA00023098"/>
    </source>
</evidence>
<sequence length="270" mass="31193">MDLAIFFQDYDYESSKQWLVSHEGFLLKSVAAYVIAIWSIKYIMSTKKPFDLTPPLIIWNAILAAFSIIGFVRMTPTVFEVVRSTYTEIGALQTDKVAGYWAFLWVVSKIPEFLDTIFIVLRKKPLMFMHWYHHALTGYFAFVNFYEDNAYSMWVVYMNYFIHSFMYTYYCARALHIRIPPHFAQLLTGAQIVQFVITHVVMGHLLYLCATTNKTYAVSAKGFAIGAFMEVSYLLLWFRFYYISYIGGGGKKYLAHVKPGAAKNGAIKTD</sequence>
<keyword evidence="5 11" id="KW-0812">Transmembrane</keyword>
<dbReference type="GO" id="GO:0034625">
    <property type="term" value="P:fatty acid elongation, monounsaturated fatty acid"/>
    <property type="evidence" value="ECO:0007669"/>
    <property type="project" value="TreeGrafter"/>
</dbReference>
<keyword evidence="3 11" id="KW-0444">Lipid biosynthesis</keyword>
<feature type="transmembrane region" description="Helical" evidence="11">
    <location>
        <begin position="25"/>
        <end position="44"/>
    </location>
</feature>
<evidence type="ECO:0000256" key="1">
    <source>
        <dbReference type="ARBA" id="ARBA00004141"/>
    </source>
</evidence>
<evidence type="ECO:0000256" key="10">
    <source>
        <dbReference type="ARBA" id="ARBA00023160"/>
    </source>
</evidence>
<dbReference type="PANTHER" id="PTHR11157">
    <property type="entry name" value="FATTY ACID ACYL TRANSFERASE-RELATED"/>
    <property type="match status" value="1"/>
</dbReference>
<feature type="transmembrane region" description="Helical" evidence="11">
    <location>
        <begin position="152"/>
        <end position="171"/>
    </location>
</feature>